<protein>
    <submittedName>
        <fullName evidence="1">Uncharacterized protein</fullName>
    </submittedName>
</protein>
<proteinExistence type="predicted"/>
<evidence type="ECO:0000313" key="1">
    <source>
        <dbReference type="EMBL" id="CAK9309161.1"/>
    </source>
</evidence>
<accession>A0ABP0XP12</accession>
<name>A0ABP0XP12_9ROSI</name>
<gene>
    <name evidence="1" type="ORF">CITCOLO1_LOCUS700</name>
</gene>
<organism evidence="1 2">
    <name type="scientific">Citrullus colocynthis</name>
    <name type="common">colocynth</name>
    <dbReference type="NCBI Taxonomy" id="252529"/>
    <lineage>
        <taxon>Eukaryota</taxon>
        <taxon>Viridiplantae</taxon>
        <taxon>Streptophyta</taxon>
        <taxon>Embryophyta</taxon>
        <taxon>Tracheophyta</taxon>
        <taxon>Spermatophyta</taxon>
        <taxon>Magnoliopsida</taxon>
        <taxon>eudicotyledons</taxon>
        <taxon>Gunneridae</taxon>
        <taxon>Pentapetalae</taxon>
        <taxon>rosids</taxon>
        <taxon>fabids</taxon>
        <taxon>Cucurbitales</taxon>
        <taxon>Cucurbitaceae</taxon>
        <taxon>Benincaseae</taxon>
        <taxon>Citrullus</taxon>
    </lineage>
</organism>
<dbReference type="EMBL" id="OZ021735">
    <property type="protein sequence ID" value="CAK9309161.1"/>
    <property type="molecule type" value="Genomic_DNA"/>
</dbReference>
<reference evidence="1 2" key="1">
    <citation type="submission" date="2024-03" db="EMBL/GenBank/DDBJ databases">
        <authorList>
            <person name="Gkanogiannis A."/>
            <person name="Becerra Lopez-Lavalle L."/>
        </authorList>
    </citation>
    <scope>NUCLEOTIDE SEQUENCE [LARGE SCALE GENOMIC DNA]</scope>
</reference>
<keyword evidence="2" id="KW-1185">Reference proteome</keyword>
<feature type="non-terminal residue" evidence="1">
    <location>
        <position position="1"/>
    </location>
</feature>
<evidence type="ECO:0000313" key="2">
    <source>
        <dbReference type="Proteomes" id="UP001642487"/>
    </source>
</evidence>
<sequence length="58" mass="6541">LRSLDVKRAFPLPIIHCSSTVPLQFPLSSGFPFHFLCLSNFPFPSRSSHDSAKRREPA</sequence>
<dbReference type="Proteomes" id="UP001642487">
    <property type="component" value="Chromosome 1"/>
</dbReference>